<dbReference type="Proteomes" id="UP000596276">
    <property type="component" value="Chromosome 5"/>
</dbReference>
<dbReference type="Pfam" id="PF11951">
    <property type="entry name" value="Fungal_trans_2"/>
    <property type="match status" value="1"/>
</dbReference>
<dbReference type="EMBL" id="CP044621">
    <property type="protein sequence ID" value="QRD84002.1"/>
    <property type="molecule type" value="Genomic_DNA"/>
</dbReference>
<dbReference type="InterPro" id="IPR021858">
    <property type="entry name" value="Fun_TF"/>
</dbReference>
<dbReference type="GO" id="GO:0005634">
    <property type="term" value="C:nucleus"/>
    <property type="evidence" value="ECO:0007669"/>
    <property type="project" value="UniProtKB-SubCell"/>
</dbReference>
<protein>
    <submittedName>
        <fullName evidence="3">Uncharacterized protein</fullName>
    </submittedName>
</protein>
<dbReference type="PANTHER" id="PTHR37534:SF11">
    <property type="entry name" value="ZN(II)2CYS6 TRANSCRIPTION FACTOR (EUROFUNG)"/>
    <property type="match status" value="1"/>
</dbReference>
<evidence type="ECO:0000256" key="1">
    <source>
        <dbReference type="ARBA" id="ARBA00004123"/>
    </source>
</evidence>
<sequence length="332" mass="38426">MSSFRVRFEPVKCLSPATQEGFHDNSLEQPTAPRRRLKSRLGCRECKARRVNCDETFPYYSAEVARTALEERGKALASFRKEIGTGKTRPLLSMLTALLLALLHGADHNMTDFGKWHLFAARTLINKMLENTSHPWNLNPLFRLCLDIYLYWDMGCSCFVHPDEQQEQDTPGLSLAVHQIGHWRHPMYGSCTDLIFILGNLGRYFPTLTLLYESLRKHGLILLYRICGWNDTFTNPCLEETGLELLIHRYALETVNHLLQIPASSNYLNFQYLPILTAGSELRREDNKLRADVRHRLTRFLLEGIWVARDIGDDKSSWIHHMLRRGWLLVMG</sequence>
<dbReference type="GO" id="GO:0003700">
    <property type="term" value="F:DNA-binding transcription factor activity"/>
    <property type="evidence" value="ECO:0007669"/>
    <property type="project" value="TreeGrafter"/>
</dbReference>
<proteinExistence type="predicted"/>
<organism evidence="3 4">
    <name type="scientific">Aspergillus flavus (strain ATCC 200026 / FGSC A1120 / IAM 13836 / NRRL 3357 / JCM 12722 / SRRC 167)</name>
    <dbReference type="NCBI Taxonomy" id="332952"/>
    <lineage>
        <taxon>Eukaryota</taxon>
        <taxon>Fungi</taxon>
        <taxon>Dikarya</taxon>
        <taxon>Ascomycota</taxon>
        <taxon>Pezizomycotina</taxon>
        <taxon>Eurotiomycetes</taxon>
        <taxon>Eurotiomycetidae</taxon>
        <taxon>Eurotiales</taxon>
        <taxon>Aspergillaceae</taxon>
        <taxon>Aspergillus</taxon>
        <taxon>Aspergillus subgen. Circumdati</taxon>
    </lineage>
</organism>
<keyword evidence="2" id="KW-0539">Nucleus</keyword>
<keyword evidence="4" id="KW-1185">Reference proteome</keyword>
<dbReference type="VEuPathDB" id="FungiDB:AFLA_005405"/>
<dbReference type="GO" id="GO:0045944">
    <property type="term" value="P:positive regulation of transcription by RNA polymerase II"/>
    <property type="evidence" value="ECO:0007669"/>
    <property type="project" value="TreeGrafter"/>
</dbReference>
<dbReference type="AlphaFoldDB" id="A0A7U2MHT1"/>
<accession>A0A7U2MHT1</accession>
<evidence type="ECO:0000256" key="2">
    <source>
        <dbReference type="ARBA" id="ARBA00023242"/>
    </source>
</evidence>
<comment type="subcellular location">
    <subcellularLocation>
        <location evidence="1">Nucleus</location>
    </subcellularLocation>
</comment>
<dbReference type="GO" id="GO:0000976">
    <property type="term" value="F:transcription cis-regulatory region binding"/>
    <property type="evidence" value="ECO:0007669"/>
    <property type="project" value="TreeGrafter"/>
</dbReference>
<evidence type="ECO:0000313" key="4">
    <source>
        <dbReference type="Proteomes" id="UP000596276"/>
    </source>
</evidence>
<dbReference type="PANTHER" id="PTHR37534">
    <property type="entry name" value="TRANSCRIPTIONAL ACTIVATOR PROTEIN UGA3"/>
    <property type="match status" value="1"/>
</dbReference>
<evidence type="ECO:0000313" key="3">
    <source>
        <dbReference type="EMBL" id="QRD84002.1"/>
    </source>
</evidence>
<dbReference type="VEuPathDB" id="FungiDB:F9C07_2203888"/>
<gene>
    <name evidence="3" type="ORF">F9C07_2203888</name>
</gene>
<name>A0A7U2MHT1_ASPFN</name>
<reference evidence="4" key="1">
    <citation type="journal article" date="2021" name="G3 (Bethesda)">
        <title>Chromosome assembled and annotated genome sequence of Aspergillus flavus NRRL 3357.</title>
        <authorList>
            <person name="Skerker J.M."/>
            <person name="Pianalto K.M."/>
            <person name="Mondo S.J."/>
            <person name="Yang K."/>
            <person name="Arkin A.P."/>
            <person name="Keller N.P."/>
            <person name="Grigoriev I.V."/>
            <person name="Louise Glass N.L."/>
        </authorList>
    </citation>
    <scope>NUCLEOTIDE SEQUENCE [LARGE SCALE GENOMIC DNA]</scope>
    <source>
        <strain evidence="4">ATCC 200026 / FGSC A1120 / IAM 13836 / NRRL 3357 / JCM 12722 / SRRC 167</strain>
    </source>
</reference>